<dbReference type="PANTHER" id="PTHR21064:SF5">
    <property type="entry name" value="SLR1880 PROTEIN"/>
    <property type="match status" value="1"/>
</dbReference>
<dbReference type="InterPro" id="IPR011009">
    <property type="entry name" value="Kinase-like_dom_sf"/>
</dbReference>
<evidence type="ECO:0000313" key="2">
    <source>
        <dbReference type="EMBL" id="RNA62017.1"/>
    </source>
</evidence>
<comment type="caution">
    <text evidence="2">The sequence shown here is derived from an EMBL/GenBank/DDBJ whole genome shotgun (WGS) entry which is preliminary data.</text>
</comment>
<organism evidence="2 3">
    <name type="scientific">Chryseobacterium nematophagum</name>
    <dbReference type="NCBI Taxonomy" id="2305228"/>
    <lineage>
        <taxon>Bacteria</taxon>
        <taxon>Pseudomonadati</taxon>
        <taxon>Bacteroidota</taxon>
        <taxon>Flavobacteriia</taxon>
        <taxon>Flavobacteriales</taxon>
        <taxon>Weeksellaceae</taxon>
        <taxon>Chryseobacterium group</taxon>
        <taxon>Chryseobacterium</taxon>
    </lineage>
</organism>
<dbReference type="RefSeq" id="WP_122636112.1">
    <property type="nucleotide sequence ID" value="NZ_QWIU01000002.1"/>
</dbReference>
<dbReference type="OrthoDB" id="526037at2"/>
<dbReference type="AlphaFoldDB" id="A0A3M7TGH0"/>
<dbReference type="Gene3D" id="3.90.1200.10">
    <property type="match status" value="1"/>
</dbReference>
<dbReference type="Proteomes" id="UP000278775">
    <property type="component" value="Unassembled WGS sequence"/>
</dbReference>
<dbReference type="SUPFAM" id="SSF56112">
    <property type="entry name" value="Protein kinase-like (PK-like)"/>
    <property type="match status" value="1"/>
</dbReference>
<dbReference type="PANTHER" id="PTHR21064">
    <property type="entry name" value="AMINOGLYCOSIDE PHOSPHOTRANSFERASE DOMAIN-CONTAINING PROTEIN-RELATED"/>
    <property type="match status" value="1"/>
</dbReference>
<dbReference type="EMBL" id="QWIU01000002">
    <property type="protein sequence ID" value="RNA62017.1"/>
    <property type="molecule type" value="Genomic_DNA"/>
</dbReference>
<protein>
    <submittedName>
        <fullName evidence="2">Aminoglycoside phosphotransferase family protein</fullName>
    </submittedName>
</protein>
<gene>
    <name evidence="2" type="ORF">D1631_08745</name>
</gene>
<evidence type="ECO:0000313" key="3">
    <source>
        <dbReference type="Proteomes" id="UP000278775"/>
    </source>
</evidence>
<dbReference type="GO" id="GO:0016740">
    <property type="term" value="F:transferase activity"/>
    <property type="evidence" value="ECO:0007669"/>
    <property type="project" value="UniProtKB-KW"/>
</dbReference>
<sequence length="344" mass="40002">MELDTIVRKFINTNNYTINPITDGLINSTYILENNDNSKKYILQNINQQIFKNPTIIITNHLLINCLLQSHRYELVIIDPIASSTQEFLVHDENEQSWRLQNYIEDSKTFLKVPSSEIAYKAAKAFSHFLDTVNTPDLIEIQETLPGFINFEKRINDYKKSLENANPILLENAQSEVKFANELLSLPSQWIEMVKNNQLPKRIIHADAKISNILFNKNNEPIAVIDLDTVIVSTLLYDFGDMIRSYCNITNEDDGSAPINNFNPSIFKAVKEGFLFHLEEKLTSEEYNNLEYAAQVVIYIQAIRFLTDYLNENIYYSIQYPEHNLDRVRNQFRLLESLTQYLKA</sequence>
<feature type="domain" description="Aminoglycoside phosphotransferase" evidence="1">
    <location>
        <begin position="179"/>
        <end position="248"/>
    </location>
</feature>
<dbReference type="InterPro" id="IPR002575">
    <property type="entry name" value="Aminoglycoside_PTrfase"/>
</dbReference>
<keyword evidence="2" id="KW-0808">Transferase</keyword>
<name>A0A3M7TGH0_9FLAO</name>
<evidence type="ECO:0000259" key="1">
    <source>
        <dbReference type="Pfam" id="PF01636"/>
    </source>
</evidence>
<dbReference type="InterPro" id="IPR050249">
    <property type="entry name" value="Pseudomonas-type_ThrB"/>
</dbReference>
<dbReference type="Pfam" id="PF01636">
    <property type="entry name" value="APH"/>
    <property type="match status" value="1"/>
</dbReference>
<reference evidence="2 3" key="1">
    <citation type="submission" date="2018-08" db="EMBL/GenBank/DDBJ databases">
        <title>Chryseobacterium nematophagum: a novel matrix digesting pathogen of nematodes.</title>
        <authorList>
            <person name="Page A."/>
            <person name="Roberts M."/>
            <person name="Felix M.-A."/>
            <person name="Weir W."/>
        </authorList>
    </citation>
    <scope>NUCLEOTIDE SEQUENCE [LARGE SCALE GENOMIC DNA]</scope>
    <source>
        <strain evidence="2 3">JUb129</strain>
    </source>
</reference>
<proteinExistence type="predicted"/>
<accession>A0A3M7TGH0</accession>